<dbReference type="InterPro" id="IPR039060">
    <property type="entry name" value="Antitox_HigA"/>
</dbReference>
<dbReference type="PANTHER" id="PTHR40455:SF1">
    <property type="entry name" value="ANTITOXIN HIGA"/>
    <property type="match status" value="1"/>
</dbReference>
<keyword evidence="2" id="KW-1185">Reference proteome</keyword>
<dbReference type="Proteomes" id="UP000286997">
    <property type="component" value="Unassembled WGS sequence"/>
</dbReference>
<dbReference type="GO" id="GO:0006355">
    <property type="term" value="P:regulation of DNA-templated transcription"/>
    <property type="evidence" value="ECO:0007669"/>
    <property type="project" value="InterPro"/>
</dbReference>
<dbReference type="OrthoDB" id="5771335at2"/>
<accession>A0A437NVI4</accession>
<gene>
    <name evidence="1" type="ORF">EOE48_25910</name>
</gene>
<evidence type="ECO:0000313" key="1">
    <source>
        <dbReference type="EMBL" id="RVU13881.1"/>
    </source>
</evidence>
<reference evidence="1 2" key="1">
    <citation type="submission" date="2019-01" db="EMBL/GenBank/DDBJ databases">
        <authorList>
            <person name="Chen W.-M."/>
        </authorList>
    </citation>
    <scope>NUCLEOTIDE SEQUENCE [LARGE SCALE GENOMIC DNA]</scope>
    <source>
        <strain evidence="1 2">TER-1</strain>
    </source>
</reference>
<comment type="caution">
    <text evidence="1">The sequence shown here is derived from an EMBL/GenBank/DDBJ whole genome shotgun (WGS) entry which is preliminary data.</text>
</comment>
<organism evidence="1 2">
    <name type="scientific">Methylobacterium oryzihabitans</name>
    <dbReference type="NCBI Taxonomy" id="2499852"/>
    <lineage>
        <taxon>Bacteria</taxon>
        <taxon>Pseudomonadati</taxon>
        <taxon>Pseudomonadota</taxon>
        <taxon>Alphaproteobacteria</taxon>
        <taxon>Hyphomicrobiales</taxon>
        <taxon>Methylobacteriaceae</taxon>
        <taxon>Methylobacterium</taxon>
    </lineage>
</organism>
<dbReference type="GO" id="GO:0001046">
    <property type="term" value="F:core promoter sequence-specific DNA binding"/>
    <property type="evidence" value="ECO:0007669"/>
    <property type="project" value="TreeGrafter"/>
</dbReference>
<name>A0A437NVI4_9HYPH</name>
<dbReference type="EMBL" id="SACP01000040">
    <property type="protein sequence ID" value="RVU13881.1"/>
    <property type="molecule type" value="Genomic_DNA"/>
</dbReference>
<proteinExistence type="predicted"/>
<protein>
    <submittedName>
        <fullName evidence="1">Transcriptional regulator</fullName>
    </submittedName>
</protein>
<dbReference type="InterPro" id="IPR010982">
    <property type="entry name" value="Lambda_DNA-bd_dom_sf"/>
</dbReference>
<dbReference type="AlphaFoldDB" id="A0A437NVI4"/>
<dbReference type="Gene3D" id="1.10.260.40">
    <property type="entry name" value="lambda repressor-like DNA-binding domains"/>
    <property type="match status" value="1"/>
</dbReference>
<dbReference type="RefSeq" id="WP_127733769.1">
    <property type="nucleotide sequence ID" value="NZ_SACP01000040.1"/>
</dbReference>
<dbReference type="SUPFAM" id="SSF47413">
    <property type="entry name" value="lambda repressor-like DNA-binding domains"/>
    <property type="match status" value="1"/>
</dbReference>
<evidence type="ECO:0000313" key="2">
    <source>
        <dbReference type="Proteomes" id="UP000286997"/>
    </source>
</evidence>
<dbReference type="PANTHER" id="PTHR40455">
    <property type="entry name" value="ANTITOXIN HIGA"/>
    <property type="match status" value="1"/>
</dbReference>
<sequence>MNPLVKQAAEHWRHVAPLLAMPATDAEYRRLVEQMDEVLALAGEDENHPLALLASRMGDLIEAYDEAHRPMPPVAGAEALRFIMQERGLGQGEVPEVGPQSVVSEILSGKRRINLRQARALSARFGFPAGVFLGL</sequence>